<evidence type="ECO:0000313" key="1">
    <source>
        <dbReference type="EMBL" id="QIA88614.1"/>
    </source>
</evidence>
<protein>
    <submittedName>
        <fullName evidence="1">Adenine-specific DNA methylase</fullName>
    </submittedName>
</protein>
<dbReference type="GO" id="GO:0008168">
    <property type="term" value="F:methyltransferase activity"/>
    <property type="evidence" value="ECO:0007669"/>
    <property type="project" value="UniProtKB-KW"/>
</dbReference>
<gene>
    <name evidence="1" type="ORF">FEE39_10240</name>
</gene>
<dbReference type="InterPro" id="IPR029063">
    <property type="entry name" value="SAM-dependent_MTases_sf"/>
</dbReference>
<organism evidence="1 2">
    <name type="scientific">Lactobacillus johnsonii</name>
    <dbReference type="NCBI Taxonomy" id="33959"/>
    <lineage>
        <taxon>Bacteria</taxon>
        <taxon>Bacillati</taxon>
        <taxon>Bacillota</taxon>
        <taxon>Bacilli</taxon>
        <taxon>Lactobacillales</taxon>
        <taxon>Lactobacillaceae</taxon>
        <taxon>Lactobacillus</taxon>
    </lineage>
</organism>
<reference evidence="1 2" key="1">
    <citation type="submission" date="2019-06" db="EMBL/GenBank/DDBJ databases">
        <title>Whole genome sequencing of Lactobacillus johnsonii strain G2A.</title>
        <authorList>
            <person name="Conlan S."/>
            <person name="Thomas P.J."/>
            <person name="Mullikin J."/>
            <person name="Singer J."/>
            <person name="Weaver C."/>
            <person name="Segre J.A."/>
        </authorList>
    </citation>
    <scope>NUCLEOTIDE SEQUENCE [LARGE SCALE GENOMIC DNA]</scope>
    <source>
        <strain evidence="1 2">G2A</strain>
        <plasmid evidence="1 2">unnamed2</plasmid>
    </source>
</reference>
<name>A0A9X7T5J8_LACJH</name>
<proteinExistence type="predicted"/>
<keyword evidence="1" id="KW-0808">Transferase</keyword>
<dbReference type="SUPFAM" id="SSF53335">
    <property type="entry name" value="S-adenosyl-L-methionine-dependent methyltransferases"/>
    <property type="match status" value="1"/>
</dbReference>
<dbReference type="AlphaFoldDB" id="A0A9X7T5J8"/>
<evidence type="ECO:0000313" key="2">
    <source>
        <dbReference type="Proteomes" id="UP000464749"/>
    </source>
</evidence>
<dbReference type="RefSeq" id="WP_163588971.1">
    <property type="nucleotide sequence ID" value="NZ_CP040856.1"/>
</dbReference>
<geneLocation type="plasmid" evidence="1 2">
    <name>unnamed2</name>
</geneLocation>
<dbReference type="Proteomes" id="UP000464749">
    <property type="component" value="Plasmid unnamed2"/>
</dbReference>
<keyword evidence="1" id="KW-0614">Plasmid</keyword>
<keyword evidence="1" id="KW-0489">Methyltransferase</keyword>
<dbReference type="EMBL" id="CP040856">
    <property type="protein sequence ID" value="QIA88614.1"/>
    <property type="molecule type" value="Genomic_DNA"/>
</dbReference>
<sequence>MKIERAWAMPNKDTFKIKPIRELLNEEVKGSIIIDPFSNGERKYATETNDLNPNVDADHHLDAYDWLKTLPNNYADIVLYDPPYSLRQVSESYHNVGRQVTMVDTQSSWRRKHLDEIARILKTGGKCISFGWNSNGVGKKRSFKIFRVLIVAHGGMHNDTIVTCEKKIES</sequence>
<dbReference type="Gene3D" id="3.40.50.150">
    <property type="entry name" value="Vaccinia Virus protein VP39"/>
    <property type="match status" value="1"/>
</dbReference>
<accession>A0A9X7T5J8</accession>
<dbReference type="GO" id="GO:0032259">
    <property type="term" value="P:methylation"/>
    <property type="evidence" value="ECO:0007669"/>
    <property type="project" value="UniProtKB-KW"/>
</dbReference>